<gene>
    <name evidence="1" type="ORF">Poly59_43540</name>
</gene>
<evidence type="ECO:0000313" key="2">
    <source>
        <dbReference type="Proteomes" id="UP000317977"/>
    </source>
</evidence>
<evidence type="ECO:0000313" key="1">
    <source>
        <dbReference type="EMBL" id="TWU49730.1"/>
    </source>
</evidence>
<reference evidence="1 2" key="1">
    <citation type="submission" date="2019-02" db="EMBL/GenBank/DDBJ databases">
        <title>Deep-cultivation of Planctomycetes and their phenomic and genomic characterization uncovers novel biology.</title>
        <authorList>
            <person name="Wiegand S."/>
            <person name="Jogler M."/>
            <person name="Boedeker C."/>
            <person name="Pinto D."/>
            <person name="Vollmers J."/>
            <person name="Rivas-Marin E."/>
            <person name="Kohn T."/>
            <person name="Peeters S.H."/>
            <person name="Heuer A."/>
            <person name="Rast P."/>
            <person name="Oberbeckmann S."/>
            <person name="Bunk B."/>
            <person name="Jeske O."/>
            <person name="Meyerdierks A."/>
            <person name="Storesund J.E."/>
            <person name="Kallscheuer N."/>
            <person name="Luecker S."/>
            <person name="Lage O.M."/>
            <person name="Pohl T."/>
            <person name="Merkel B.J."/>
            <person name="Hornburger P."/>
            <person name="Mueller R.-W."/>
            <person name="Bruemmer F."/>
            <person name="Labrenz M."/>
            <person name="Spormann A.M."/>
            <person name="Op Den Camp H."/>
            <person name="Overmann J."/>
            <person name="Amann R."/>
            <person name="Jetten M.S.M."/>
            <person name="Mascher T."/>
            <person name="Medema M.H."/>
            <person name="Devos D.P."/>
            <person name="Kaster A.-K."/>
            <person name="Ovreas L."/>
            <person name="Rohde M."/>
            <person name="Galperin M.Y."/>
            <person name="Jogler C."/>
        </authorList>
    </citation>
    <scope>NUCLEOTIDE SEQUENCE [LARGE SCALE GENOMIC DNA]</scope>
    <source>
        <strain evidence="1 2">Poly59</strain>
    </source>
</reference>
<keyword evidence="2" id="KW-1185">Reference proteome</keyword>
<dbReference type="EMBL" id="SJPX01000004">
    <property type="protein sequence ID" value="TWU49730.1"/>
    <property type="molecule type" value="Genomic_DNA"/>
</dbReference>
<accession>A0A5C6EMV0</accession>
<organism evidence="1 2">
    <name type="scientific">Rubripirellula reticaptiva</name>
    <dbReference type="NCBI Taxonomy" id="2528013"/>
    <lineage>
        <taxon>Bacteria</taxon>
        <taxon>Pseudomonadati</taxon>
        <taxon>Planctomycetota</taxon>
        <taxon>Planctomycetia</taxon>
        <taxon>Pirellulales</taxon>
        <taxon>Pirellulaceae</taxon>
        <taxon>Rubripirellula</taxon>
    </lineage>
</organism>
<dbReference type="Proteomes" id="UP000317977">
    <property type="component" value="Unassembled WGS sequence"/>
</dbReference>
<dbReference type="AlphaFoldDB" id="A0A5C6EMV0"/>
<protein>
    <submittedName>
        <fullName evidence="1">Uncharacterized protein</fullName>
    </submittedName>
</protein>
<dbReference type="RefSeq" id="WP_261343512.1">
    <property type="nucleotide sequence ID" value="NZ_SJPX01000004.1"/>
</dbReference>
<name>A0A5C6EMV0_9BACT</name>
<proteinExistence type="predicted"/>
<sequence length="41" mass="4658" precursor="true">MLIRSMFVIAEASRRMKPNRAALHRSVIATSLLFLKTGELK</sequence>
<comment type="caution">
    <text evidence="1">The sequence shown here is derived from an EMBL/GenBank/DDBJ whole genome shotgun (WGS) entry which is preliminary data.</text>
</comment>